<protein>
    <submittedName>
        <fullName evidence="2">Uncharacterized protein</fullName>
    </submittedName>
</protein>
<dbReference type="Proteomes" id="UP000008311">
    <property type="component" value="Unassembled WGS sequence"/>
</dbReference>
<sequence length="166" mass="18363">MVWGFHMRNPQWRRRSAIGKRALDDMHVITFNDLQGHSSKLHFVDKESSMIPAAMAGGGGGGGAGACGGVGARGADGGAGMDHWDREQECSEELKILAFQAKIWWDCWVVWNSPQRLSSMEKFVSELNNVIDINMGMTGSASKKQNQHNNYKHPRTPYFHGSLSSN</sequence>
<keyword evidence="3" id="KW-1185">Reference proteome</keyword>
<feature type="region of interest" description="Disordered" evidence="1">
    <location>
        <begin position="139"/>
        <end position="166"/>
    </location>
</feature>
<evidence type="ECO:0000313" key="2">
    <source>
        <dbReference type="EMBL" id="EEF40368.1"/>
    </source>
</evidence>
<dbReference type="AlphaFoldDB" id="B9S7J5"/>
<gene>
    <name evidence="2" type="ORF">RCOM_0608850</name>
</gene>
<evidence type="ECO:0000256" key="1">
    <source>
        <dbReference type="SAM" id="MobiDB-lite"/>
    </source>
</evidence>
<evidence type="ECO:0000313" key="3">
    <source>
        <dbReference type="Proteomes" id="UP000008311"/>
    </source>
</evidence>
<dbReference type="EMBL" id="EQ973886">
    <property type="protein sequence ID" value="EEF40368.1"/>
    <property type="molecule type" value="Genomic_DNA"/>
</dbReference>
<proteinExistence type="predicted"/>
<accession>B9S7J5</accession>
<feature type="compositionally biased region" description="Polar residues" evidence="1">
    <location>
        <begin position="139"/>
        <end position="149"/>
    </location>
</feature>
<reference evidence="3" key="1">
    <citation type="journal article" date="2010" name="Nat. Biotechnol.">
        <title>Draft genome sequence of the oilseed species Ricinus communis.</title>
        <authorList>
            <person name="Chan A.P."/>
            <person name="Crabtree J."/>
            <person name="Zhao Q."/>
            <person name="Lorenzi H."/>
            <person name="Orvis J."/>
            <person name="Puiu D."/>
            <person name="Melake-Berhan A."/>
            <person name="Jones K.M."/>
            <person name="Redman J."/>
            <person name="Chen G."/>
            <person name="Cahoon E.B."/>
            <person name="Gedil M."/>
            <person name="Stanke M."/>
            <person name="Haas B.J."/>
            <person name="Wortman J.R."/>
            <person name="Fraser-Liggett C.M."/>
            <person name="Ravel J."/>
            <person name="Rabinowicz P.D."/>
        </authorList>
    </citation>
    <scope>NUCLEOTIDE SEQUENCE [LARGE SCALE GENOMIC DNA]</scope>
    <source>
        <strain evidence="3">cv. Hale</strain>
    </source>
</reference>
<organism evidence="2 3">
    <name type="scientific">Ricinus communis</name>
    <name type="common">Castor bean</name>
    <dbReference type="NCBI Taxonomy" id="3988"/>
    <lineage>
        <taxon>Eukaryota</taxon>
        <taxon>Viridiplantae</taxon>
        <taxon>Streptophyta</taxon>
        <taxon>Embryophyta</taxon>
        <taxon>Tracheophyta</taxon>
        <taxon>Spermatophyta</taxon>
        <taxon>Magnoliopsida</taxon>
        <taxon>eudicotyledons</taxon>
        <taxon>Gunneridae</taxon>
        <taxon>Pentapetalae</taxon>
        <taxon>rosids</taxon>
        <taxon>fabids</taxon>
        <taxon>Malpighiales</taxon>
        <taxon>Euphorbiaceae</taxon>
        <taxon>Acalyphoideae</taxon>
        <taxon>Acalypheae</taxon>
        <taxon>Ricinus</taxon>
    </lineage>
</organism>
<name>B9S7J5_RICCO</name>
<dbReference type="InParanoid" id="B9S7J5"/>